<dbReference type="Proteomes" id="UP001157006">
    <property type="component" value="Chromosome 6"/>
</dbReference>
<keyword evidence="1" id="KW-0175">Coiled coil</keyword>
<evidence type="ECO:0000313" key="3">
    <source>
        <dbReference type="Proteomes" id="UP001157006"/>
    </source>
</evidence>
<keyword evidence="3" id="KW-1185">Reference proteome</keyword>
<gene>
    <name evidence="2" type="ORF">VFH_VI066160</name>
</gene>
<evidence type="ECO:0000313" key="2">
    <source>
        <dbReference type="EMBL" id="CAI8617242.1"/>
    </source>
</evidence>
<dbReference type="PROSITE" id="PS51257">
    <property type="entry name" value="PROKAR_LIPOPROTEIN"/>
    <property type="match status" value="1"/>
</dbReference>
<dbReference type="AlphaFoldDB" id="A0AAV1B4Q2"/>
<sequence length="127" mass="14493">MNVFKSNSIALVILYSCKYQQGPLMKKNSSSVEDKLKVASEVMEGGGSNNRDIGPKLSQLEVLQKVHDEKNSRIEELKKQIESTKQRLEKKEMTGDKMGSFNALSNKYNSLREEYNKMLTEKSRESI</sequence>
<dbReference type="EMBL" id="OX451741">
    <property type="protein sequence ID" value="CAI8617242.1"/>
    <property type="molecule type" value="Genomic_DNA"/>
</dbReference>
<name>A0AAV1B4Q2_VICFA</name>
<reference evidence="2 3" key="1">
    <citation type="submission" date="2023-01" db="EMBL/GenBank/DDBJ databases">
        <authorList>
            <person name="Kreplak J."/>
        </authorList>
    </citation>
    <scope>NUCLEOTIDE SEQUENCE [LARGE SCALE GENOMIC DNA]</scope>
</reference>
<proteinExistence type="predicted"/>
<evidence type="ECO:0000256" key="1">
    <source>
        <dbReference type="SAM" id="Coils"/>
    </source>
</evidence>
<organism evidence="2 3">
    <name type="scientific">Vicia faba</name>
    <name type="common">Broad bean</name>
    <name type="synonym">Faba vulgaris</name>
    <dbReference type="NCBI Taxonomy" id="3906"/>
    <lineage>
        <taxon>Eukaryota</taxon>
        <taxon>Viridiplantae</taxon>
        <taxon>Streptophyta</taxon>
        <taxon>Embryophyta</taxon>
        <taxon>Tracheophyta</taxon>
        <taxon>Spermatophyta</taxon>
        <taxon>Magnoliopsida</taxon>
        <taxon>eudicotyledons</taxon>
        <taxon>Gunneridae</taxon>
        <taxon>Pentapetalae</taxon>
        <taxon>rosids</taxon>
        <taxon>fabids</taxon>
        <taxon>Fabales</taxon>
        <taxon>Fabaceae</taxon>
        <taxon>Papilionoideae</taxon>
        <taxon>50 kb inversion clade</taxon>
        <taxon>NPAAA clade</taxon>
        <taxon>Hologalegina</taxon>
        <taxon>IRL clade</taxon>
        <taxon>Fabeae</taxon>
        <taxon>Vicia</taxon>
    </lineage>
</organism>
<accession>A0AAV1B4Q2</accession>
<feature type="coiled-coil region" evidence="1">
    <location>
        <begin position="60"/>
        <end position="121"/>
    </location>
</feature>
<protein>
    <submittedName>
        <fullName evidence="2">Uncharacterized protein</fullName>
    </submittedName>
</protein>